<reference evidence="1 2" key="1">
    <citation type="submission" date="2016-09" db="EMBL/GenBank/DDBJ databases">
        <title>The complete genome sequences of Rhizobium gallicum, symbiovars gallicum and phaseoli, symbionts associated to common bean (Phaseolus vulgaris).</title>
        <authorList>
            <person name="Bustos P."/>
            <person name="Santamaria R.I."/>
            <person name="Perez-Carrascal O.M."/>
            <person name="Juarez S."/>
            <person name="Lozano L."/>
            <person name="Martinez-Flores I."/>
            <person name="Martinez-Romero E."/>
            <person name="Cevallos M."/>
            <person name="Romero D."/>
            <person name="Davila G."/>
            <person name="Gonzalez V."/>
        </authorList>
    </citation>
    <scope>NUCLEOTIDE SEQUENCE [LARGE SCALE GENOMIC DNA]</scope>
    <source>
        <strain evidence="1 2">8C-3</strain>
        <plasmid evidence="2">Plasmid prsp8c3c</plasmid>
    </source>
</reference>
<dbReference type="Proteomes" id="UP000185109">
    <property type="component" value="Plasmid pRsp8C3c"/>
</dbReference>
<keyword evidence="1" id="KW-0614">Plasmid</keyword>
<protein>
    <submittedName>
        <fullName evidence="1">Uncharacterized protein</fullName>
    </submittedName>
</protein>
<name>A0A1L5PG42_RHIET</name>
<sequence length="58" mass="6647">MLRKTKGNTIDRNLSKRTGMKKQAACHVFAVHYQWRRAGAADILRSMLKERAGVFTVQ</sequence>
<evidence type="ECO:0000313" key="2">
    <source>
        <dbReference type="Proteomes" id="UP000185109"/>
    </source>
</evidence>
<evidence type="ECO:0000313" key="1">
    <source>
        <dbReference type="EMBL" id="APO79229.1"/>
    </source>
</evidence>
<dbReference type="AlphaFoldDB" id="A0A1L5PG42"/>
<accession>A0A1L5PG42</accession>
<proteinExistence type="predicted"/>
<geneLocation type="plasmid" evidence="2">
    <name>prsp8c3c</name>
</geneLocation>
<gene>
    <name evidence="1" type="ORF">AM571_PC01497</name>
</gene>
<dbReference type="EMBL" id="CP017244">
    <property type="protein sequence ID" value="APO79229.1"/>
    <property type="molecule type" value="Genomic_DNA"/>
</dbReference>
<organism evidence="1 2">
    <name type="scientific">Rhizobium etli 8C-3</name>
    <dbReference type="NCBI Taxonomy" id="538025"/>
    <lineage>
        <taxon>Bacteria</taxon>
        <taxon>Pseudomonadati</taxon>
        <taxon>Pseudomonadota</taxon>
        <taxon>Alphaproteobacteria</taxon>
        <taxon>Hyphomicrobiales</taxon>
        <taxon>Rhizobiaceae</taxon>
        <taxon>Rhizobium/Agrobacterium group</taxon>
        <taxon>Rhizobium</taxon>
    </lineage>
</organism>